<sequence length="86" mass="9944">MNIIYFDDQCLICNRFVKIISTLDVEDKLHFAALHSKIADQKLAHRFYAVDSVIYLRDREVYIYSDAVIAILKDLHINVTLLGLST</sequence>
<dbReference type="Proteomes" id="UP000295310">
    <property type="component" value="Unassembled WGS sequence"/>
</dbReference>
<name>A0A4R6BEL6_9STAP</name>
<dbReference type="RefSeq" id="WP_133431700.1">
    <property type="nucleotide sequence ID" value="NZ_SCWA01000006.1"/>
</dbReference>
<gene>
    <name evidence="1" type="ORF">ERX27_04820</name>
</gene>
<dbReference type="InterPro" id="IPR007263">
    <property type="entry name" value="DCC1-like"/>
</dbReference>
<dbReference type="OrthoDB" id="9785438at2"/>
<dbReference type="Pfam" id="PF04134">
    <property type="entry name" value="DCC1-like"/>
    <property type="match status" value="1"/>
</dbReference>
<protein>
    <submittedName>
        <fullName evidence="1">DUF393 domain-containing protein</fullName>
    </submittedName>
</protein>
<dbReference type="EMBL" id="SCWA01000006">
    <property type="protein sequence ID" value="TDL98222.1"/>
    <property type="molecule type" value="Genomic_DNA"/>
</dbReference>
<organism evidence="1 2">
    <name type="scientific">Macrococcus brunensis</name>
    <dbReference type="NCBI Taxonomy" id="198483"/>
    <lineage>
        <taxon>Bacteria</taxon>
        <taxon>Bacillati</taxon>
        <taxon>Bacillota</taxon>
        <taxon>Bacilli</taxon>
        <taxon>Bacillales</taxon>
        <taxon>Staphylococcaceae</taxon>
        <taxon>Macrococcus</taxon>
    </lineage>
</organism>
<keyword evidence="2" id="KW-1185">Reference proteome</keyword>
<evidence type="ECO:0000313" key="1">
    <source>
        <dbReference type="EMBL" id="TDL98222.1"/>
    </source>
</evidence>
<dbReference type="GO" id="GO:0015035">
    <property type="term" value="F:protein-disulfide reductase activity"/>
    <property type="evidence" value="ECO:0007669"/>
    <property type="project" value="InterPro"/>
</dbReference>
<dbReference type="AlphaFoldDB" id="A0A4R6BEL6"/>
<proteinExistence type="predicted"/>
<evidence type="ECO:0000313" key="2">
    <source>
        <dbReference type="Proteomes" id="UP000295310"/>
    </source>
</evidence>
<accession>A0A4R6BEL6</accession>
<comment type="caution">
    <text evidence="1">The sequence shown here is derived from an EMBL/GenBank/DDBJ whole genome shotgun (WGS) entry which is preliminary data.</text>
</comment>
<reference evidence="1 2" key="1">
    <citation type="submission" date="2019-01" db="EMBL/GenBank/DDBJ databases">
        <title>Draft genome sequences of the type strains of six Macrococcus species.</title>
        <authorList>
            <person name="Mazhar S."/>
            <person name="Altermann E."/>
            <person name="Hill C."/>
            <person name="Mcauliffe O."/>
        </authorList>
    </citation>
    <scope>NUCLEOTIDE SEQUENCE [LARGE SCALE GENOMIC DNA]</scope>
    <source>
        <strain evidence="1 2">CCM4811</strain>
    </source>
</reference>